<accession>A0AA40G832</accession>
<keyword evidence="2" id="KW-1185">Reference proteome</keyword>
<protein>
    <submittedName>
        <fullName evidence="1">Uncharacterized protein</fullName>
    </submittedName>
</protein>
<name>A0AA40G832_9HYME</name>
<sequence length="76" mass="8636">MTCIEPALPVIYALLVQLWVQSNRKDFESLQRGLSRVFSLEIESEVEVDCGNGDLQQVNRSLANVYSVHDERPSEI</sequence>
<gene>
    <name evidence="1" type="ORF">K0M31_014094</name>
</gene>
<organism evidence="1 2">
    <name type="scientific">Melipona bicolor</name>
    <dbReference type="NCBI Taxonomy" id="60889"/>
    <lineage>
        <taxon>Eukaryota</taxon>
        <taxon>Metazoa</taxon>
        <taxon>Ecdysozoa</taxon>
        <taxon>Arthropoda</taxon>
        <taxon>Hexapoda</taxon>
        <taxon>Insecta</taxon>
        <taxon>Pterygota</taxon>
        <taxon>Neoptera</taxon>
        <taxon>Endopterygota</taxon>
        <taxon>Hymenoptera</taxon>
        <taxon>Apocrita</taxon>
        <taxon>Aculeata</taxon>
        <taxon>Apoidea</taxon>
        <taxon>Anthophila</taxon>
        <taxon>Apidae</taxon>
        <taxon>Melipona</taxon>
    </lineage>
</organism>
<dbReference type="AlphaFoldDB" id="A0AA40G832"/>
<dbReference type="Proteomes" id="UP001177670">
    <property type="component" value="Unassembled WGS sequence"/>
</dbReference>
<dbReference type="EMBL" id="JAHYIQ010000004">
    <property type="protein sequence ID" value="KAK1132716.1"/>
    <property type="molecule type" value="Genomic_DNA"/>
</dbReference>
<reference evidence="1" key="1">
    <citation type="submission" date="2021-10" db="EMBL/GenBank/DDBJ databases">
        <title>Melipona bicolor Genome sequencing and assembly.</title>
        <authorList>
            <person name="Araujo N.S."/>
            <person name="Arias M.C."/>
        </authorList>
    </citation>
    <scope>NUCLEOTIDE SEQUENCE</scope>
    <source>
        <strain evidence="1">USP_2M_L1-L4_2017</strain>
        <tissue evidence="1">Whole body</tissue>
    </source>
</reference>
<proteinExistence type="predicted"/>
<evidence type="ECO:0000313" key="1">
    <source>
        <dbReference type="EMBL" id="KAK1132716.1"/>
    </source>
</evidence>
<evidence type="ECO:0000313" key="2">
    <source>
        <dbReference type="Proteomes" id="UP001177670"/>
    </source>
</evidence>
<comment type="caution">
    <text evidence="1">The sequence shown here is derived from an EMBL/GenBank/DDBJ whole genome shotgun (WGS) entry which is preliminary data.</text>
</comment>